<feature type="region of interest" description="Disordered" evidence="1">
    <location>
        <begin position="59"/>
        <end position="81"/>
    </location>
</feature>
<evidence type="ECO:0000259" key="2">
    <source>
        <dbReference type="PROSITE" id="PS50206"/>
    </source>
</evidence>
<dbReference type="PROSITE" id="PS50206">
    <property type="entry name" value="RHODANESE_3"/>
    <property type="match status" value="1"/>
</dbReference>
<comment type="caution">
    <text evidence="3">The sequence shown here is derived from an EMBL/GenBank/DDBJ whole genome shotgun (WGS) entry which is preliminary data.</text>
</comment>
<reference evidence="3 4" key="1">
    <citation type="submission" date="2013-02" db="EMBL/GenBank/DDBJ databases">
        <title>Draft genome sequence of Amycolatopsis vancoresmycina strain DSM 44592T.</title>
        <authorList>
            <person name="Kumar S."/>
            <person name="Kaur N."/>
            <person name="Kaur C."/>
            <person name="Raghava G.P.S."/>
            <person name="Mayilraj S."/>
        </authorList>
    </citation>
    <scope>NUCLEOTIDE SEQUENCE [LARGE SCALE GENOMIC DNA]</scope>
    <source>
        <strain evidence="3 4">DSM 44592</strain>
    </source>
</reference>
<name>R1HSF5_9PSEU</name>
<proteinExistence type="predicted"/>
<dbReference type="Proteomes" id="UP000014139">
    <property type="component" value="Unassembled WGS sequence"/>
</dbReference>
<sequence length="81" mass="8534">MRPLISTTDLAAALAGPAGDRPVVLDVRWRLAGPPGADSYREGHVPGAVFADLDRMLAAEPGEGGRHPLPDPADLQRDLRA</sequence>
<dbReference type="Gene3D" id="3.40.250.10">
    <property type="entry name" value="Rhodanese-like domain"/>
    <property type="match status" value="1"/>
</dbReference>
<dbReference type="InterPro" id="IPR001763">
    <property type="entry name" value="Rhodanese-like_dom"/>
</dbReference>
<dbReference type="EMBL" id="AOUO01000641">
    <property type="protein sequence ID" value="EOD63271.1"/>
    <property type="molecule type" value="Genomic_DNA"/>
</dbReference>
<feature type="non-terminal residue" evidence="3">
    <location>
        <position position="81"/>
    </location>
</feature>
<keyword evidence="4" id="KW-1185">Reference proteome</keyword>
<protein>
    <submittedName>
        <fullName evidence="3">Rhodanese-like protein</fullName>
    </submittedName>
</protein>
<dbReference type="SUPFAM" id="SSF52821">
    <property type="entry name" value="Rhodanese/Cell cycle control phosphatase"/>
    <property type="match status" value="1"/>
</dbReference>
<dbReference type="InterPro" id="IPR036873">
    <property type="entry name" value="Rhodanese-like_dom_sf"/>
</dbReference>
<gene>
    <name evidence="3" type="ORF">H480_37870</name>
</gene>
<accession>R1HSF5</accession>
<evidence type="ECO:0000256" key="1">
    <source>
        <dbReference type="SAM" id="MobiDB-lite"/>
    </source>
</evidence>
<feature type="domain" description="Rhodanese" evidence="2">
    <location>
        <begin position="18"/>
        <end position="81"/>
    </location>
</feature>
<evidence type="ECO:0000313" key="4">
    <source>
        <dbReference type="Proteomes" id="UP000014139"/>
    </source>
</evidence>
<evidence type="ECO:0000313" key="3">
    <source>
        <dbReference type="EMBL" id="EOD63271.1"/>
    </source>
</evidence>
<dbReference type="AlphaFoldDB" id="R1HSF5"/>
<organism evidence="3 4">
    <name type="scientific">Amycolatopsis vancoresmycina DSM 44592</name>
    <dbReference type="NCBI Taxonomy" id="1292037"/>
    <lineage>
        <taxon>Bacteria</taxon>
        <taxon>Bacillati</taxon>
        <taxon>Actinomycetota</taxon>
        <taxon>Actinomycetes</taxon>
        <taxon>Pseudonocardiales</taxon>
        <taxon>Pseudonocardiaceae</taxon>
        <taxon>Amycolatopsis</taxon>
    </lineage>
</organism>